<feature type="compositionally biased region" description="Basic and acidic residues" evidence="1">
    <location>
        <begin position="363"/>
        <end position="375"/>
    </location>
</feature>
<keyword evidence="2" id="KW-0732">Signal</keyword>
<name>A0ABP9W1T4_9BACT</name>
<feature type="signal peptide" evidence="2">
    <location>
        <begin position="1"/>
        <end position="39"/>
    </location>
</feature>
<proteinExistence type="predicted"/>
<evidence type="ECO:0000313" key="4">
    <source>
        <dbReference type="EMBL" id="GAA5509858.1"/>
    </source>
</evidence>
<gene>
    <name evidence="4" type="ORF">Rcae01_05363</name>
</gene>
<dbReference type="EMBL" id="BAABRO010000017">
    <property type="protein sequence ID" value="GAA5509858.1"/>
    <property type="molecule type" value="Genomic_DNA"/>
</dbReference>
<comment type="caution">
    <text evidence="4">The sequence shown here is derived from an EMBL/GenBank/DDBJ whole genome shotgun (WGS) entry which is preliminary data.</text>
</comment>
<evidence type="ECO:0000256" key="2">
    <source>
        <dbReference type="SAM" id="SignalP"/>
    </source>
</evidence>
<evidence type="ECO:0000259" key="3">
    <source>
        <dbReference type="Pfam" id="PF13629"/>
    </source>
</evidence>
<sequence length="658" mass="69109">MRDSRTISKNRRRTRARAALSLLVIAAGSSLTAASVAFASEPEIMAPAATRFLMPPLPLPTIQQTGHYQQPGHDSQTGRYPVSQSNTTARPNVRANPFFDREEEVNRSDSAIQLASGDDQPAVRLKPIGAAIGLQPIGSPKIVRPSGSAMTIETPPAAAVRTNPLIGSSHHENGDLVEAVVAHPAEEPNLAAPVAAGPVSSGPAATGPVASAQPSMVISMVTPPTIDAENAFEQNKSAASDDDATLQPIEFAAVPQGEPAAGSENAGGELVSDSEPIFFSFSDDSEGLTPPSNAPSETSHEAITEVAVAPEVTASEPMAYEPVANGPTTSGPTANEAAMSGQDTHEMVIDEPASSVASDNVDAESRETNHHETNLHETSDNAAALVLPAPVSIVDPVIEHVPAVTLQPLSDVATSPAELMELSESDELRPRGPSINVAPEINQHAGQARKPAKRYRPPVAVESPPLGFERLVDQASLGTVQPVSPPRLNETRDTSAGHSFASEVTQPTGSAIPLYMTQAQVRSLTIGGELRRVSIEDQNVCRAIASGHNELKLIGAGRGVTRLVVWADGTPDAPAKVQHFDVHVQDAVDATGDSLGDKAELLNRTISKSFPDSRVLVKTEGDHLVISGSCTSEDTATKILRMVRKTCLIPVHDELKVR</sequence>
<dbReference type="InterPro" id="IPR032789">
    <property type="entry name" value="T2SS-T3SS_pil_N"/>
</dbReference>
<feature type="domain" description="Pilus formation protein N-terminal" evidence="3">
    <location>
        <begin position="514"/>
        <end position="569"/>
    </location>
</feature>
<dbReference type="Proteomes" id="UP001416858">
    <property type="component" value="Unassembled WGS sequence"/>
</dbReference>
<feature type="region of interest" description="Disordered" evidence="1">
    <location>
        <begin position="61"/>
        <end position="106"/>
    </location>
</feature>
<feature type="chain" id="PRO_5046187611" description="Pilus formation protein N-terminal domain-containing protein" evidence="2">
    <location>
        <begin position="40"/>
        <end position="658"/>
    </location>
</feature>
<organism evidence="4 5">
    <name type="scientific">Novipirellula caenicola</name>
    <dbReference type="NCBI Taxonomy" id="1536901"/>
    <lineage>
        <taxon>Bacteria</taxon>
        <taxon>Pseudomonadati</taxon>
        <taxon>Planctomycetota</taxon>
        <taxon>Planctomycetia</taxon>
        <taxon>Pirellulales</taxon>
        <taxon>Pirellulaceae</taxon>
        <taxon>Novipirellula</taxon>
    </lineage>
</organism>
<dbReference type="Pfam" id="PF13629">
    <property type="entry name" value="T2SS-T3SS_pil_N"/>
    <property type="match status" value="1"/>
</dbReference>
<accession>A0ABP9W1T4</accession>
<evidence type="ECO:0000313" key="5">
    <source>
        <dbReference type="Proteomes" id="UP001416858"/>
    </source>
</evidence>
<evidence type="ECO:0000256" key="1">
    <source>
        <dbReference type="SAM" id="MobiDB-lite"/>
    </source>
</evidence>
<keyword evidence="5" id="KW-1185">Reference proteome</keyword>
<feature type="region of interest" description="Disordered" evidence="1">
    <location>
        <begin position="353"/>
        <end position="375"/>
    </location>
</feature>
<reference evidence="4 5" key="1">
    <citation type="submission" date="2024-02" db="EMBL/GenBank/DDBJ databases">
        <title>Rhodopirellula caenicola NBRC 110016.</title>
        <authorList>
            <person name="Ichikawa N."/>
            <person name="Katano-Makiyama Y."/>
            <person name="Hidaka K."/>
        </authorList>
    </citation>
    <scope>NUCLEOTIDE SEQUENCE [LARGE SCALE GENOMIC DNA]</scope>
    <source>
        <strain evidence="4 5">NBRC 110016</strain>
    </source>
</reference>
<protein>
    <recommendedName>
        <fullName evidence="3">Pilus formation protein N-terminal domain-containing protein</fullName>
    </recommendedName>
</protein>
<feature type="compositionally biased region" description="Polar residues" evidence="1">
    <location>
        <begin position="61"/>
        <end position="90"/>
    </location>
</feature>